<dbReference type="SMART" id="SM00450">
    <property type="entry name" value="RHOD"/>
    <property type="match status" value="2"/>
</dbReference>
<dbReference type="Proteomes" id="UP001596022">
    <property type="component" value="Unassembled WGS sequence"/>
</dbReference>
<evidence type="ECO:0000313" key="4">
    <source>
        <dbReference type="EMBL" id="MFC4619628.1"/>
    </source>
</evidence>
<reference evidence="5" key="1">
    <citation type="journal article" date="2019" name="Int. J. Syst. Evol. Microbiol.">
        <title>The Global Catalogue of Microorganisms (GCM) 10K type strain sequencing project: providing services to taxonomists for standard genome sequencing and annotation.</title>
        <authorList>
            <consortium name="The Broad Institute Genomics Platform"/>
            <consortium name="The Broad Institute Genome Sequencing Center for Infectious Disease"/>
            <person name="Wu L."/>
            <person name="Ma J."/>
        </authorList>
    </citation>
    <scope>NUCLEOTIDE SEQUENCE [LARGE SCALE GENOMIC DNA]</scope>
    <source>
        <strain evidence="5">CGMCC 1.16306</strain>
    </source>
</reference>
<dbReference type="EMBL" id="JBHSFW010000010">
    <property type="protein sequence ID" value="MFC4619628.1"/>
    <property type="molecule type" value="Genomic_DNA"/>
</dbReference>
<feature type="domain" description="Rhodanese" evidence="3">
    <location>
        <begin position="15"/>
        <end position="134"/>
    </location>
</feature>
<dbReference type="InterPro" id="IPR001307">
    <property type="entry name" value="Thiosulphate_STrfase_CS"/>
</dbReference>
<proteinExistence type="predicted"/>
<dbReference type="EC" id="2.8.1.-" evidence="4"/>
<dbReference type="PANTHER" id="PTHR11364:SF27">
    <property type="entry name" value="SULFURTRANSFERASE"/>
    <property type="match status" value="1"/>
</dbReference>
<dbReference type="RefSeq" id="WP_376846720.1">
    <property type="nucleotide sequence ID" value="NZ_JBHSFW010000010.1"/>
</dbReference>
<organism evidence="4 5">
    <name type="scientific">Camelliibacillus cellulosilyticus</name>
    <dbReference type="NCBI Taxonomy" id="2174486"/>
    <lineage>
        <taxon>Bacteria</taxon>
        <taxon>Bacillati</taxon>
        <taxon>Bacillota</taxon>
        <taxon>Bacilli</taxon>
        <taxon>Bacillales</taxon>
        <taxon>Sporolactobacillaceae</taxon>
        <taxon>Camelliibacillus</taxon>
    </lineage>
</organism>
<sequence>MDQIVSQDWLKTRLDDPSMIIADCRFNLAEPSEGKRLYLESHIPGAVYFDLEKDLSSPVAEHGGRHPLPDAKTFASKLSEAGIDHTKTVIAYDDQKGSMAARLWWLLRYFGHQSVAVLDEGFSAWKEKGFPTTAVLPKRSTAQFVPNVQHDWVVPMAGVKQLSKGEPLIDSRAPNRFRGENESIDPKAGHIPGAENWFWEDNIENGRWKSPEQLRDRFEPLNHKSQVTVYCGSGVTACANILAMTRAGIKNVRLYPGSWSDWISYPDNPIETGDEK</sequence>
<dbReference type="PROSITE" id="PS50206">
    <property type="entry name" value="RHODANESE_3"/>
    <property type="match status" value="2"/>
</dbReference>
<dbReference type="InterPro" id="IPR045078">
    <property type="entry name" value="TST/MPST-like"/>
</dbReference>
<name>A0ABV9GN35_9BACL</name>
<keyword evidence="1 4" id="KW-0808">Transferase</keyword>
<evidence type="ECO:0000313" key="5">
    <source>
        <dbReference type="Proteomes" id="UP001596022"/>
    </source>
</evidence>
<protein>
    <submittedName>
        <fullName evidence="4">Sulfurtransferase</fullName>
        <ecNumber evidence="4">2.8.1.-</ecNumber>
    </submittedName>
</protein>
<keyword evidence="5" id="KW-1185">Reference proteome</keyword>
<evidence type="ECO:0000256" key="1">
    <source>
        <dbReference type="ARBA" id="ARBA00022679"/>
    </source>
</evidence>
<dbReference type="GO" id="GO:0016740">
    <property type="term" value="F:transferase activity"/>
    <property type="evidence" value="ECO:0007669"/>
    <property type="project" value="UniProtKB-KW"/>
</dbReference>
<dbReference type="CDD" id="cd01448">
    <property type="entry name" value="TST_Repeat_1"/>
    <property type="match status" value="1"/>
</dbReference>
<dbReference type="Gene3D" id="3.40.250.10">
    <property type="entry name" value="Rhodanese-like domain"/>
    <property type="match status" value="2"/>
</dbReference>
<dbReference type="PANTHER" id="PTHR11364">
    <property type="entry name" value="THIOSULFATE SULFERTANSFERASE"/>
    <property type="match status" value="1"/>
</dbReference>
<evidence type="ECO:0000256" key="2">
    <source>
        <dbReference type="ARBA" id="ARBA00022737"/>
    </source>
</evidence>
<keyword evidence="2" id="KW-0677">Repeat</keyword>
<dbReference type="InterPro" id="IPR036873">
    <property type="entry name" value="Rhodanese-like_dom_sf"/>
</dbReference>
<comment type="caution">
    <text evidence="4">The sequence shown here is derived from an EMBL/GenBank/DDBJ whole genome shotgun (WGS) entry which is preliminary data.</text>
</comment>
<dbReference type="InterPro" id="IPR001763">
    <property type="entry name" value="Rhodanese-like_dom"/>
</dbReference>
<accession>A0ABV9GN35</accession>
<dbReference type="CDD" id="cd01449">
    <property type="entry name" value="TST_Repeat_2"/>
    <property type="match status" value="1"/>
</dbReference>
<dbReference type="Pfam" id="PF00581">
    <property type="entry name" value="Rhodanese"/>
    <property type="match status" value="2"/>
</dbReference>
<feature type="domain" description="Rhodanese" evidence="3">
    <location>
        <begin position="162"/>
        <end position="271"/>
    </location>
</feature>
<evidence type="ECO:0000259" key="3">
    <source>
        <dbReference type="PROSITE" id="PS50206"/>
    </source>
</evidence>
<dbReference type="SUPFAM" id="SSF52821">
    <property type="entry name" value="Rhodanese/Cell cycle control phosphatase"/>
    <property type="match status" value="2"/>
</dbReference>
<dbReference type="PROSITE" id="PS00380">
    <property type="entry name" value="RHODANESE_1"/>
    <property type="match status" value="1"/>
</dbReference>
<gene>
    <name evidence="4" type="ORF">ACFO4N_12975</name>
</gene>